<dbReference type="InterPro" id="IPR032875">
    <property type="entry name" value="Succ_CoA_lig_flav_dom"/>
</dbReference>
<dbReference type="InterPro" id="IPR051538">
    <property type="entry name" value="Acyl-CoA_Synth/Transferase"/>
</dbReference>
<dbReference type="GO" id="GO:0005524">
    <property type="term" value="F:ATP binding"/>
    <property type="evidence" value="ECO:0007669"/>
    <property type="project" value="UniProtKB-KW"/>
</dbReference>
<proteinExistence type="predicted"/>
<dbReference type="SUPFAM" id="SSF51735">
    <property type="entry name" value="NAD(P)-binding Rossmann-fold domains"/>
    <property type="match status" value="1"/>
</dbReference>
<dbReference type="SUPFAM" id="SSF52210">
    <property type="entry name" value="Succinyl-CoA synthetase domains"/>
    <property type="match status" value="1"/>
</dbReference>
<dbReference type="Pfam" id="PF13380">
    <property type="entry name" value="CoA_binding_2"/>
    <property type="match status" value="1"/>
</dbReference>
<dbReference type="GO" id="GO:0016874">
    <property type="term" value="F:ligase activity"/>
    <property type="evidence" value="ECO:0007669"/>
    <property type="project" value="UniProtKB-KW"/>
</dbReference>
<gene>
    <name evidence="5" type="ORF">S01H4_43480</name>
</gene>
<sequence length="210" mass="23307">MSNQITDLDVFFNPKSIAIVGASDTFKFGYTMTNYLLNSNFKTYPVNIHKDIIFGHKVFKNINDIPADIELAIIVVRNEFVLQIVKDSVKKGVKGIIIETAGFAETGIEKFVKIQEEIEIIAKNSNVRIIGPNCVGVTNFNNKFTTTEIDFDQSIEGGTISIIAQSGVLGNIFVEWSASQKIGFSKTITLGNKVDVDEIDMLEYLEKDPS</sequence>
<dbReference type="AlphaFoldDB" id="X1D2B2"/>
<dbReference type="PANTHER" id="PTHR43334">
    <property type="entry name" value="ACETATE--COA LIGASE [ADP-FORMING]"/>
    <property type="match status" value="1"/>
</dbReference>
<keyword evidence="2" id="KW-0547">Nucleotide-binding</keyword>
<dbReference type="PANTHER" id="PTHR43334:SF2">
    <property type="entry name" value="ACETATE--COA LIGASE [ADP-FORMING]"/>
    <property type="match status" value="1"/>
</dbReference>
<comment type="caution">
    <text evidence="5">The sequence shown here is derived from an EMBL/GenBank/DDBJ whole genome shotgun (WGS) entry which is preliminary data.</text>
</comment>
<feature type="non-terminal residue" evidence="5">
    <location>
        <position position="210"/>
    </location>
</feature>
<dbReference type="Gene3D" id="3.40.50.720">
    <property type="entry name" value="NAD(P)-binding Rossmann-like Domain"/>
    <property type="match status" value="1"/>
</dbReference>
<evidence type="ECO:0000256" key="3">
    <source>
        <dbReference type="ARBA" id="ARBA00022840"/>
    </source>
</evidence>
<dbReference type="InterPro" id="IPR016102">
    <property type="entry name" value="Succinyl-CoA_synth-like"/>
</dbReference>
<name>X1D2B2_9ZZZZ</name>
<evidence type="ECO:0000256" key="1">
    <source>
        <dbReference type="ARBA" id="ARBA00022598"/>
    </source>
</evidence>
<evidence type="ECO:0000259" key="4">
    <source>
        <dbReference type="SMART" id="SM00881"/>
    </source>
</evidence>
<accession>X1D2B2</accession>
<keyword evidence="3" id="KW-0067">ATP-binding</keyword>
<evidence type="ECO:0000256" key="2">
    <source>
        <dbReference type="ARBA" id="ARBA00022741"/>
    </source>
</evidence>
<dbReference type="Pfam" id="PF13607">
    <property type="entry name" value="Succ_CoA_lig"/>
    <property type="match status" value="1"/>
</dbReference>
<evidence type="ECO:0000313" key="5">
    <source>
        <dbReference type="EMBL" id="GAG99252.1"/>
    </source>
</evidence>
<protein>
    <recommendedName>
        <fullName evidence="4">CoA-binding domain-containing protein</fullName>
    </recommendedName>
</protein>
<dbReference type="Gene3D" id="3.40.50.261">
    <property type="entry name" value="Succinyl-CoA synthetase domains"/>
    <property type="match status" value="1"/>
</dbReference>
<organism evidence="5">
    <name type="scientific">marine sediment metagenome</name>
    <dbReference type="NCBI Taxonomy" id="412755"/>
    <lineage>
        <taxon>unclassified sequences</taxon>
        <taxon>metagenomes</taxon>
        <taxon>ecological metagenomes</taxon>
    </lineage>
</organism>
<reference evidence="5" key="1">
    <citation type="journal article" date="2014" name="Front. Microbiol.">
        <title>High frequency of phylogenetically diverse reductive dehalogenase-homologous genes in deep subseafloor sedimentary metagenomes.</title>
        <authorList>
            <person name="Kawai M."/>
            <person name="Futagami T."/>
            <person name="Toyoda A."/>
            <person name="Takaki Y."/>
            <person name="Nishi S."/>
            <person name="Hori S."/>
            <person name="Arai W."/>
            <person name="Tsubouchi T."/>
            <person name="Morono Y."/>
            <person name="Uchiyama I."/>
            <person name="Ito T."/>
            <person name="Fujiyama A."/>
            <person name="Inagaki F."/>
            <person name="Takami H."/>
        </authorList>
    </citation>
    <scope>NUCLEOTIDE SEQUENCE</scope>
    <source>
        <strain evidence="5">Expedition CK06-06</strain>
    </source>
</reference>
<keyword evidence="1" id="KW-0436">Ligase</keyword>
<feature type="domain" description="CoA-binding" evidence="4">
    <location>
        <begin position="11"/>
        <end position="103"/>
    </location>
</feature>
<dbReference type="SMART" id="SM00881">
    <property type="entry name" value="CoA_binding"/>
    <property type="match status" value="1"/>
</dbReference>
<dbReference type="InterPro" id="IPR003781">
    <property type="entry name" value="CoA-bd"/>
</dbReference>
<dbReference type="EMBL" id="BART01023992">
    <property type="protein sequence ID" value="GAG99252.1"/>
    <property type="molecule type" value="Genomic_DNA"/>
</dbReference>
<dbReference type="InterPro" id="IPR036291">
    <property type="entry name" value="NAD(P)-bd_dom_sf"/>
</dbReference>